<comment type="caution">
    <text evidence="8">The sequence shown here is derived from an EMBL/GenBank/DDBJ whole genome shotgun (WGS) entry which is preliminary data.</text>
</comment>
<sequence length="388" mass="45269">MEIEVLKVPMDNNRVIYILLDANRKPIEAVAKYMKYLYNSKRKPNTLKGYCQALKAYFTYLRQLGIDYNQVSFEVLSNFVGWLSNPYESTKVIPQKKTSAKRAESTVNNYITVVTNFYDYLYRSDLIDSNIGDKLMKNVFSGAGGKGYKSFLEHVNRNQPYSKNILKLKEPKKKVEIFTKEQIEIVYNSTTNIRDRFLIRLLYETGIRIGEALSLFLEDLKFDNKHRKHQIHLTERGVLPNGGYLKTGERKIDVSQELMDLYDDYLYEVIDDLGLDHNFVFVKLSGDNLGLPMEYHNVRDVCEELEKKTGFHITPHMFRHTHGTLYYLATKNIKILQERLGHSQIQTTIKYYLHPSEDDIRKDWEKAAPSFNLGSIKIKKNGKEDSIL</sequence>
<dbReference type="GO" id="GO:0003677">
    <property type="term" value="F:DNA binding"/>
    <property type="evidence" value="ECO:0007669"/>
    <property type="project" value="UniProtKB-UniRule"/>
</dbReference>
<dbReference type="Pfam" id="PF00589">
    <property type="entry name" value="Phage_integrase"/>
    <property type="match status" value="1"/>
</dbReference>
<comment type="similarity">
    <text evidence="1">Belongs to the 'phage' integrase family.</text>
</comment>
<dbReference type="RefSeq" id="WP_002149245.1">
    <property type="nucleotide sequence ID" value="NZ_JH792148.1"/>
</dbReference>
<dbReference type="PANTHER" id="PTHR30349:SF41">
    <property type="entry name" value="INTEGRASE_RECOMBINASE PROTEIN MJ0367-RELATED"/>
    <property type="match status" value="1"/>
</dbReference>
<gene>
    <name evidence="8" type="ORF">IGC_03893</name>
</gene>
<dbReference type="InterPro" id="IPR010998">
    <property type="entry name" value="Integrase_recombinase_N"/>
</dbReference>
<dbReference type="GO" id="GO:0006310">
    <property type="term" value="P:DNA recombination"/>
    <property type="evidence" value="ECO:0007669"/>
    <property type="project" value="UniProtKB-KW"/>
</dbReference>
<evidence type="ECO:0000256" key="3">
    <source>
        <dbReference type="ARBA" id="ARBA00023125"/>
    </source>
</evidence>
<dbReference type="InterPro" id="IPR013762">
    <property type="entry name" value="Integrase-like_cat_sf"/>
</dbReference>
<name>J8DMX2_BACCE</name>
<feature type="domain" description="Tyr recombinase" evidence="6">
    <location>
        <begin position="173"/>
        <end position="365"/>
    </location>
</feature>
<evidence type="ECO:0000256" key="2">
    <source>
        <dbReference type="ARBA" id="ARBA00022908"/>
    </source>
</evidence>
<dbReference type="SUPFAM" id="SSF56349">
    <property type="entry name" value="DNA breaking-rejoining enzymes"/>
    <property type="match status" value="1"/>
</dbReference>
<dbReference type="Proteomes" id="UP000006977">
    <property type="component" value="Unassembled WGS sequence"/>
</dbReference>
<protein>
    <recommendedName>
        <fullName evidence="10">Tyr recombinase domain-containing protein</fullName>
    </recommendedName>
</protein>
<dbReference type="InterPro" id="IPR004107">
    <property type="entry name" value="Integrase_SAM-like_N"/>
</dbReference>
<proteinExistence type="inferred from homology"/>
<dbReference type="PANTHER" id="PTHR30349">
    <property type="entry name" value="PHAGE INTEGRASE-RELATED"/>
    <property type="match status" value="1"/>
</dbReference>
<evidence type="ECO:0000313" key="9">
    <source>
        <dbReference type="Proteomes" id="UP000006977"/>
    </source>
</evidence>
<evidence type="ECO:0000313" key="8">
    <source>
        <dbReference type="EMBL" id="EJQ77594.1"/>
    </source>
</evidence>
<accession>J8DMX2</accession>
<dbReference type="InterPro" id="IPR011010">
    <property type="entry name" value="DNA_brk_join_enz"/>
</dbReference>
<evidence type="ECO:0008006" key="10">
    <source>
        <dbReference type="Google" id="ProtNLM"/>
    </source>
</evidence>
<dbReference type="AlphaFoldDB" id="J8DMX2"/>
<dbReference type="EMBL" id="AHEA01000026">
    <property type="protein sequence ID" value="EJQ77594.1"/>
    <property type="molecule type" value="Genomic_DNA"/>
</dbReference>
<evidence type="ECO:0000256" key="4">
    <source>
        <dbReference type="ARBA" id="ARBA00023172"/>
    </source>
</evidence>
<dbReference type="PROSITE" id="PS51900">
    <property type="entry name" value="CB"/>
    <property type="match status" value="1"/>
</dbReference>
<evidence type="ECO:0000256" key="1">
    <source>
        <dbReference type="ARBA" id="ARBA00008857"/>
    </source>
</evidence>
<keyword evidence="2" id="KW-0229">DNA integration</keyword>
<dbReference type="HOGENOM" id="CLU_027562_9_6_9"/>
<feature type="domain" description="Core-binding (CB)" evidence="7">
    <location>
        <begin position="24"/>
        <end position="122"/>
    </location>
</feature>
<dbReference type="InterPro" id="IPR044068">
    <property type="entry name" value="CB"/>
</dbReference>
<dbReference type="PROSITE" id="PS51898">
    <property type="entry name" value="TYR_RECOMBINASE"/>
    <property type="match status" value="1"/>
</dbReference>
<keyword evidence="3 5" id="KW-0238">DNA-binding</keyword>
<evidence type="ECO:0000259" key="7">
    <source>
        <dbReference type="PROSITE" id="PS51900"/>
    </source>
</evidence>
<organism evidence="8 9">
    <name type="scientific">Bacillus cereus HuA4-10</name>
    <dbReference type="NCBI Taxonomy" id="1053206"/>
    <lineage>
        <taxon>Bacteria</taxon>
        <taxon>Bacillati</taxon>
        <taxon>Bacillota</taxon>
        <taxon>Bacilli</taxon>
        <taxon>Bacillales</taxon>
        <taxon>Bacillaceae</taxon>
        <taxon>Bacillus</taxon>
        <taxon>Bacillus cereus group</taxon>
    </lineage>
</organism>
<dbReference type="PATRIC" id="fig|1053206.3.peg.3972"/>
<dbReference type="Gene3D" id="1.10.443.10">
    <property type="entry name" value="Intergrase catalytic core"/>
    <property type="match status" value="1"/>
</dbReference>
<reference evidence="8 9" key="1">
    <citation type="submission" date="2012-04" db="EMBL/GenBank/DDBJ databases">
        <title>The Genome Sequence of Bacillus cereus HuA4-10.</title>
        <authorList>
            <consortium name="The Broad Institute Genome Sequencing Platform"/>
            <consortium name="The Broad Institute Genome Sequencing Center for Infectious Disease"/>
            <person name="Feldgarden M."/>
            <person name="Van der Auwera G.A."/>
            <person name="Mahillon J."/>
            <person name="Duprez V."/>
            <person name="Timmery S."/>
            <person name="Mattelet C."/>
            <person name="Dierick K."/>
            <person name="Sun M."/>
            <person name="Yu Z."/>
            <person name="Zhu L."/>
            <person name="Hu X."/>
            <person name="Shank E.B."/>
            <person name="Swiecicka I."/>
            <person name="Hansen B.M."/>
            <person name="Andrup L."/>
            <person name="Young S.K."/>
            <person name="Zeng Q."/>
            <person name="Gargeya S."/>
            <person name="Fitzgerald M."/>
            <person name="Haas B."/>
            <person name="Abouelleil A."/>
            <person name="Alvarado L."/>
            <person name="Arachchi H.M."/>
            <person name="Berlin A."/>
            <person name="Chapman S.B."/>
            <person name="Goldberg J."/>
            <person name="Griggs A."/>
            <person name="Gujja S."/>
            <person name="Hansen M."/>
            <person name="Howarth C."/>
            <person name="Imamovic A."/>
            <person name="Larimer J."/>
            <person name="McCowen C."/>
            <person name="Montmayeur A."/>
            <person name="Murphy C."/>
            <person name="Neiman D."/>
            <person name="Pearson M."/>
            <person name="Priest M."/>
            <person name="Roberts A."/>
            <person name="Saif S."/>
            <person name="Shea T."/>
            <person name="Sisk P."/>
            <person name="Sykes S."/>
            <person name="Wortman J."/>
            <person name="Nusbaum C."/>
            <person name="Birren B."/>
        </authorList>
    </citation>
    <scope>NUCLEOTIDE SEQUENCE [LARGE SCALE GENOMIC DNA]</scope>
    <source>
        <strain evidence="8 9">HuA4-10</strain>
    </source>
</reference>
<dbReference type="Gene3D" id="1.10.150.130">
    <property type="match status" value="1"/>
</dbReference>
<evidence type="ECO:0000256" key="5">
    <source>
        <dbReference type="PROSITE-ProRule" id="PRU01248"/>
    </source>
</evidence>
<dbReference type="InterPro" id="IPR050090">
    <property type="entry name" value="Tyrosine_recombinase_XerCD"/>
</dbReference>
<dbReference type="Pfam" id="PF02899">
    <property type="entry name" value="Phage_int_SAM_1"/>
    <property type="match status" value="1"/>
</dbReference>
<evidence type="ECO:0000259" key="6">
    <source>
        <dbReference type="PROSITE" id="PS51898"/>
    </source>
</evidence>
<dbReference type="GO" id="GO:0015074">
    <property type="term" value="P:DNA integration"/>
    <property type="evidence" value="ECO:0007669"/>
    <property type="project" value="UniProtKB-KW"/>
</dbReference>
<dbReference type="InterPro" id="IPR002104">
    <property type="entry name" value="Integrase_catalytic"/>
</dbReference>
<keyword evidence="4" id="KW-0233">DNA recombination</keyword>